<dbReference type="GO" id="GO:0032259">
    <property type="term" value="P:methylation"/>
    <property type="evidence" value="ECO:0007669"/>
    <property type="project" value="UniProtKB-KW"/>
</dbReference>
<comment type="caution">
    <text evidence="7">The sequence shown here is derived from an EMBL/GenBank/DDBJ whole genome shotgun (WGS) entry which is preliminary data.</text>
</comment>
<dbReference type="PANTHER" id="PTHR43182:SF1">
    <property type="entry name" value="COBALT-PRECORRIN-7 C(5)-METHYLTRANSFERASE"/>
    <property type="match status" value="1"/>
</dbReference>
<dbReference type="GO" id="GO:0008276">
    <property type="term" value="F:protein methyltransferase activity"/>
    <property type="evidence" value="ECO:0007669"/>
    <property type="project" value="InterPro"/>
</dbReference>
<dbReference type="InterPro" id="IPR012818">
    <property type="entry name" value="CbiE"/>
</dbReference>
<evidence type="ECO:0000256" key="5">
    <source>
        <dbReference type="ARBA" id="ARBA00022691"/>
    </source>
</evidence>
<proteinExistence type="predicted"/>
<dbReference type="RefSeq" id="WP_124023986.1">
    <property type="nucleotide sequence ID" value="NZ_RPOH01000035.1"/>
</dbReference>
<accession>A0A3N5E7S7</accession>
<dbReference type="InterPro" id="IPR050714">
    <property type="entry name" value="Cobalamin_biosynth_MTase"/>
</dbReference>
<keyword evidence="3 7" id="KW-0489">Methyltransferase</keyword>
<feature type="domain" description="Tetrapyrrole methylase" evidence="6">
    <location>
        <begin position="1"/>
        <end position="180"/>
    </location>
</feature>
<dbReference type="EC" id="2.1.1.289" evidence="7"/>
<dbReference type="Proteomes" id="UP000268615">
    <property type="component" value="Unassembled WGS sequence"/>
</dbReference>
<evidence type="ECO:0000256" key="3">
    <source>
        <dbReference type="ARBA" id="ARBA00022603"/>
    </source>
</evidence>
<evidence type="ECO:0000256" key="2">
    <source>
        <dbReference type="ARBA" id="ARBA00022573"/>
    </source>
</evidence>
<evidence type="ECO:0000256" key="1">
    <source>
        <dbReference type="ARBA" id="ARBA00004953"/>
    </source>
</evidence>
<dbReference type="EMBL" id="RPOH01000035">
    <property type="protein sequence ID" value="RPH28103.1"/>
    <property type="molecule type" value="Genomic_DNA"/>
</dbReference>
<reference evidence="7 8" key="1">
    <citation type="submission" date="2018-11" db="EMBL/GenBank/DDBJ databases">
        <title>Draft genome sequence of Buttiauxella warmboldiae CCUG 35512.</title>
        <authorList>
            <person name="Salva-Serra F."/>
            <person name="Marathe N."/>
            <person name="Moore E."/>
            <person name="Svensson L."/>
            <person name="Engstrom-Jakobsson H."/>
        </authorList>
    </citation>
    <scope>NUCLEOTIDE SEQUENCE [LARGE SCALE GENOMIC DNA]</scope>
    <source>
        <strain evidence="7 8">CCUG 35512</strain>
    </source>
</reference>
<dbReference type="Gene3D" id="3.30.950.10">
    <property type="entry name" value="Methyltransferase, Cobalt-precorrin-4 Transmethylase, Domain 2"/>
    <property type="match status" value="1"/>
</dbReference>
<dbReference type="NCBIfam" id="TIGR02467">
    <property type="entry name" value="CbiE"/>
    <property type="match status" value="1"/>
</dbReference>
<dbReference type="OrthoDB" id="9787825at2"/>
<name>A0A3N5E7S7_9ENTR</name>
<dbReference type="Gene3D" id="3.40.1010.10">
    <property type="entry name" value="Cobalt-precorrin-4 Transmethylase, Domain 1"/>
    <property type="match status" value="1"/>
</dbReference>
<organism evidence="7 8">
    <name type="scientific">Buttiauxella warmboldiae</name>
    <dbReference type="NCBI Taxonomy" id="82993"/>
    <lineage>
        <taxon>Bacteria</taxon>
        <taxon>Pseudomonadati</taxon>
        <taxon>Pseudomonadota</taxon>
        <taxon>Gammaproteobacteria</taxon>
        <taxon>Enterobacterales</taxon>
        <taxon>Enterobacteriaceae</taxon>
        <taxon>Buttiauxella</taxon>
    </lineage>
</organism>
<dbReference type="GO" id="GO:0009236">
    <property type="term" value="P:cobalamin biosynthetic process"/>
    <property type="evidence" value="ECO:0007669"/>
    <property type="project" value="UniProtKB-UniPathway"/>
</dbReference>
<dbReference type="NCBIfam" id="NF004456">
    <property type="entry name" value="PRK05787.1-4"/>
    <property type="match status" value="1"/>
</dbReference>
<keyword evidence="2" id="KW-0169">Cobalamin biosynthesis</keyword>
<dbReference type="SUPFAM" id="SSF53790">
    <property type="entry name" value="Tetrapyrrole methylase"/>
    <property type="match status" value="1"/>
</dbReference>
<dbReference type="InterPro" id="IPR014777">
    <property type="entry name" value="4pyrrole_Mease_sub1"/>
</dbReference>
<dbReference type="InterPro" id="IPR035996">
    <property type="entry name" value="4pyrrol_Methylase_sf"/>
</dbReference>
<keyword evidence="4 7" id="KW-0808">Transferase</keyword>
<evidence type="ECO:0000313" key="7">
    <source>
        <dbReference type="EMBL" id="RPH28103.1"/>
    </source>
</evidence>
<gene>
    <name evidence="7" type="ORF">EHN07_09905</name>
</gene>
<protein>
    <submittedName>
        <fullName evidence="7">Cobalt-precorrin-7 (C(5))-methyltransferase</fullName>
        <ecNumber evidence="7">2.1.1.289</ecNumber>
    </submittedName>
</protein>
<comment type="pathway">
    <text evidence="1">Cofactor biosynthesis; adenosylcobalamin biosynthesis.</text>
</comment>
<keyword evidence="8" id="KW-1185">Reference proteome</keyword>
<evidence type="ECO:0000313" key="8">
    <source>
        <dbReference type="Proteomes" id="UP000268615"/>
    </source>
</evidence>
<keyword evidence="5" id="KW-0949">S-adenosyl-L-methionine</keyword>
<evidence type="ECO:0000259" key="6">
    <source>
        <dbReference type="Pfam" id="PF00590"/>
    </source>
</evidence>
<dbReference type="CDD" id="cd11644">
    <property type="entry name" value="Precorrin-6Y-MT"/>
    <property type="match status" value="1"/>
</dbReference>
<dbReference type="AlphaFoldDB" id="A0A3N5E7S7"/>
<dbReference type="UniPathway" id="UPA00148"/>
<dbReference type="Pfam" id="PF00590">
    <property type="entry name" value="TP_methylase"/>
    <property type="match status" value="1"/>
</dbReference>
<dbReference type="PANTHER" id="PTHR43182">
    <property type="entry name" value="COBALT-PRECORRIN-6B C(15)-METHYLTRANSFERASE (DECARBOXYLATING)"/>
    <property type="match status" value="1"/>
</dbReference>
<sequence length="201" mass="21744">MLTVVGIGPGATEYLTLQAQRAINAAEILVGGARQLALFTEFSGETRLLDSDLDGLMSWLAQRCETQRIVVLASGDPLVYGIGKRLAAHFPPEQLRIIPGISSIQYLCARAAVDMNDLWITSSHGREPDFDAIAAQRKVAMVTDAIIGPYAIARAMLARGLNPTLIIGEKLSSADERIHRLAACEVAQSYGMNVVLILNER</sequence>
<dbReference type="InterPro" id="IPR000878">
    <property type="entry name" value="4pyrrol_Mease"/>
</dbReference>
<evidence type="ECO:0000256" key="4">
    <source>
        <dbReference type="ARBA" id="ARBA00022679"/>
    </source>
</evidence>
<dbReference type="InterPro" id="IPR014776">
    <property type="entry name" value="4pyrrole_Mease_sub2"/>
</dbReference>